<keyword evidence="9 18" id="KW-0812">Transmembrane</keyword>
<proteinExistence type="inferred from homology"/>
<evidence type="ECO:0000256" key="1">
    <source>
        <dbReference type="ARBA" id="ARBA00000900"/>
    </source>
</evidence>
<comment type="pathway">
    <text evidence="3">Protein modification; protein ubiquitination.</text>
</comment>
<dbReference type="EC" id="2.3.2.27" evidence="5"/>
<keyword evidence="22" id="KW-1185">Reference proteome</keyword>
<evidence type="ECO:0000259" key="20">
    <source>
        <dbReference type="PROSITE" id="PS50089"/>
    </source>
</evidence>
<evidence type="ECO:0000256" key="5">
    <source>
        <dbReference type="ARBA" id="ARBA00012483"/>
    </source>
</evidence>
<dbReference type="Gene3D" id="3.50.30.30">
    <property type="match status" value="1"/>
</dbReference>
<dbReference type="Pfam" id="PF13639">
    <property type="entry name" value="zf-RING_2"/>
    <property type="match status" value="1"/>
</dbReference>
<dbReference type="GO" id="GO:0005886">
    <property type="term" value="C:plasma membrane"/>
    <property type="evidence" value="ECO:0007669"/>
    <property type="project" value="UniProtKB-SubCell"/>
</dbReference>
<dbReference type="InterPro" id="IPR013083">
    <property type="entry name" value="Znf_RING/FYVE/PHD"/>
</dbReference>
<dbReference type="EMBL" id="VSWD01000013">
    <property type="protein sequence ID" value="KAK3085018.1"/>
    <property type="molecule type" value="Genomic_DNA"/>
</dbReference>
<evidence type="ECO:0000256" key="4">
    <source>
        <dbReference type="ARBA" id="ARBA00008759"/>
    </source>
</evidence>
<name>A0AA88XGC5_PINIB</name>
<evidence type="ECO:0000256" key="17">
    <source>
        <dbReference type="SAM" id="MobiDB-lite"/>
    </source>
</evidence>
<keyword evidence="15 18" id="KW-0472">Membrane</keyword>
<dbReference type="Pfam" id="PF18212">
    <property type="entry name" value="ZNRF_3_ecto"/>
    <property type="match status" value="1"/>
</dbReference>
<comment type="subcellular location">
    <subcellularLocation>
        <location evidence="2">Cell membrane</location>
        <topology evidence="2">Single-pass type I membrane protein</topology>
    </subcellularLocation>
</comment>
<dbReference type="GO" id="GO:0008270">
    <property type="term" value="F:zinc ion binding"/>
    <property type="evidence" value="ECO:0007669"/>
    <property type="project" value="UniProtKB-KW"/>
</dbReference>
<evidence type="ECO:0000256" key="8">
    <source>
        <dbReference type="ARBA" id="ARBA00022687"/>
    </source>
</evidence>
<evidence type="ECO:0000313" key="21">
    <source>
        <dbReference type="EMBL" id="KAK3085018.1"/>
    </source>
</evidence>
<dbReference type="PANTHER" id="PTHR16200">
    <property type="entry name" value="RING ZINC FINGER"/>
    <property type="match status" value="1"/>
</dbReference>
<evidence type="ECO:0000256" key="10">
    <source>
        <dbReference type="ARBA" id="ARBA00022729"/>
    </source>
</evidence>
<feature type="signal peptide" evidence="19">
    <location>
        <begin position="1"/>
        <end position="17"/>
    </location>
</feature>
<feature type="chain" id="PRO_5041716455" description="RING-type E3 ubiquitin transferase" evidence="19">
    <location>
        <begin position="18"/>
        <end position="909"/>
    </location>
</feature>
<keyword evidence="12" id="KW-0833">Ubl conjugation pathway</keyword>
<evidence type="ECO:0000256" key="2">
    <source>
        <dbReference type="ARBA" id="ARBA00004251"/>
    </source>
</evidence>
<evidence type="ECO:0000256" key="9">
    <source>
        <dbReference type="ARBA" id="ARBA00022692"/>
    </source>
</evidence>
<dbReference type="GO" id="GO:0030178">
    <property type="term" value="P:negative regulation of Wnt signaling pathway"/>
    <property type="evidence" value="ECO:0007669"/>
    <property type="project" value="UniProtKB-ARBA"/>
</dbReference>
<keyword evidence="11 16" id="KW-0863">Zinc-finger</keyword>
<dbReference type="GO" id="GO:0061630">
    <property type="term" value="F:ubiquitin protein ligase activity"/>
    <property type="evidence" value="ECO:0007669"/>
    <property type="project" value="UniProtKB-EC"/>
</dbReference>
<evidence type="ECO:0000256" key="7">
    <source>
        <dbReference type="ARBA" id="ARBA00022679"/>
    </source>
</evidence>
<dbReference type="Proteomes" id="UP001186944">
    <property type="component" value="Unassembled WGS sequence"/>
</dbReference>
<feature type="transmembrane region" description="Helical" evidence="18">
    <location>
        <begin position="182"/>
        <end position="204"/>
    </location>
</feature>
<evidence type="ECO:0000256" key="14">
    <source>
        <dbReference type="ARBA" id="ARBA00022989"/>
    </source>
</evidence>
<keyword evidence="14 18" id="KW-1133">Transmembrane helix</keyword>
<comment type="catalytic activity">
    <reaction evidence="1">
        <text>S-ubiquitinyl-[E2 ubiquitin-conjugating enzyme]-L-cysteine + [acceptor protein]-L-lysine = [E2 ubiquitin-conjugating enzyme]-L-cysteine + N(6)-ubiquitinyl-[acceptor protein]-L-lysine.</text>
        <dbReference type="EC" id="2.3.2.27"/>
    </reaction>
</comment>
<evidence type="ECO:0000256" key="16">
    <source>
        <dbReference type="PROSITE-ProRule" id="PRU00175"/>
    </source>
</evidence>
<comment type="caution">
    <text evidence="21">The sequence shown here is derived from an EMBL/GenBank/DDBJ whole genome shotgun (WGS) entry which is preliminary data.</text>
</comment>
<comment type="similarity">
    <text evidence="4">Belongs to the ZNRF3 family.</text>
</comment>
<evidence type="ECO:0000256" key="19">
    <source>
        <dbReference type="SAM" id="SignalP"/>
    </source>
</evidence>
<gene>
    <name evidence="21" type="ORF">FSP39_022932</name>
</gene>
<dbReference type="InterPro" id="IPR001841">
    <property type="entry name" value="Znf_RING"/>
</dbReference>
<keyword evidence="13" id="KW-0862">Zinc</keyword>
<keyword evidence="11 16" id="KW-0479">Metal-binding</keyword>
<evidence type="ECO:0000256" key="11">
    <source>
        <dbReference type="ARBA" id="ARBA00022771"/>
    </source>
</evidence>
<feature type="region of interest" description="Disordered" evidence="17">
    <location>
        <begin position="313"/>
        <end position="338"/>
    </location>
</feature>
<sequence length="909" mass="101112">MIRICVLLNIIFSVVLSKEGTAILEIVMHRSTKNGEYALKAEEIEGHFSSAGSSDSAEGRILQIHPMSICTHEFMGEKYAYGWVMVMKLENVQMTCVTLYQQAKKAIQRGATAVVFDISEVPELAKQLIKPPSEQLDRPVIVLYGRQAKHLMNIIRSTKRARARITSKQSEEPNQETPSKEYFDMGIFVAVFVIFCIICIIVVLKLKWRQREQQVNNIEEVKRAVAKLETRKYKHRNSKKHEKEVCTPVSDIGSEGSGQEQCAICLEEYQESQILRVLPCGHEFHRSCVDPWLVQSATCPLCMHNIVEGPSEKCTDNSQPSSSSRNPTQQFYDTPRTSVDTNAYHTHDLYQRLPQADFINYLSNTSRRFPSSRARVHYPLHVQKHKIHDGCPSCEGTVGSSPSSCSSYLREYRASGAGRRERTKNIYQNFSDIRYSNAFHRHHHNQNCCNEVSDRGQGHCHGNRHSLHFPHPIRQLPSVFTSGINYSRCRTKMCSSSAHCNHGNAYHPKFNDRKLYKYPGHGVRVFGGCYSDSDPECCTGSVKDASIAAQFGSCSSSSCSERNPSNSSLECEVCQQLLDSTHSTYGSSDSKDNYSDSGSCASNVFYGGAPEQMCTDASSDHSSVTNPVLTSSANFPCSCNKCSPIYSEKDGKCSSCTRNFPCDISGSDSTLNLSDMSGCMECSFNSSHDNLTGCCHGYRCNSGSPDLSLSGISGVSTFLSMENLFFDTSHSCDIYSSLPKTALKNRVKDTNAVHTFGSRSQGDPQCSTPTFNFISQSLNHDTKSNNAESENSVAMATEDCLEEEQHLLSNFEYNCQDCSANQLPLCDHVTHFLPHHQYEIDINQSSGSHPNKSCYHSNSSHPKESCYHSNTSHIHSIPCQTAVILGEKSGISTIPVKDTANFFSTQSLV</sequence>
<dbReference type="PROSITE" id="PS50089">
    <property type="entry name" value="ZF_RING_2"/>
    <property type="match status" value="1"/>
</dbReference>
<evidence type="ECO:0000256" key="18">
    <source>
        <dbReference type="SAM" id="Phobius"/>
    </source>
</evidence>
<organism evidence="21 22">
    <name type="scientific">Pinctada imbricata</name>
    <name type="common">Atlantic pearl-oyster</name>
    <name type="synonym">Pinctada martensii</name>
    <dbReference type="NCBI Taxonomy" id="66713"/>
    <lineage>
        <taxon>Eukaryota</taxon>
        <taxon>Metazoa</taxon>
        <taxon>Spiralia</taxon>
        <taxon>Lophotrochozoa</taxon>
        <taxon>Mollusca</taxon>
        <taxon>Bivalvia</taxon>
        <taxon>Autobranchia</taxon>
        <taxon>Pteriomorphia</taxon>
        <taxon>Pterioida</taxon>
        <taxon>Pterioidea</taxon>
        <taxon>Pteriidae</taxon>
        <taxon>Pinctada</taxon>
    </lineage>
</organism>
<evidence type="ECO:0000256" key="15">
    <source>
        <dbReference type="ARBA" id="ARBA00023136"/>
    </source>
</evidence>
<dbReference type="AlphaFoldDB" id="A0AA88XGC5"/>
<dbReference type="SUPFAM" id="SSF57850">
    <property type="entry name" value="RING/U-box"/>
    <property type="match status" value="1"/>
</dbReference>
<keyword evidence="6" id="KW-1003">Cell membrane</keyword>
<evidence type="ECO:0000256" key="13">
    <source>
        <dbReference type="ARBA" id="ARBA00022833"/>
    </source>
</evidence>
<feature type="compositionally biased region" description="Polar residues" evidence="17">
    <location>
        <begin position="316"/>
        <end position="338"/>
    </location>
</feature>
<dbReference type="InterPro" id="IPR040700">
    <property type="entry name" value="ZNRF-3_ecto"/>
</dbReference>
<reference evidence="21" key="1">
    <citation type="submission" date="2019-08" db="EMBL/GenBank/DDBJ databases">
        <title>The improved chromosome-level genome for the pearl oyster Pinctada fucata martensii using PacBio sequencing and Hi-C.</title>
        <authorList>
            <person name="Zheng Z."/>
        </authorList>
    </citation>
    <scope>NUCLEOTIDE SEQUENCE</scope>
    <source>
        <strain evidence="21">ZZ-2019</strain>
        <tissue evidence="21">Adductor muscle</tissue>
    </source>
</reference>
<dbReference type="GO" id="GO:0016055">
    <property type="term" value="P:Wnt signaling pathway"/>
    <property type="evidence" value="ECO:0007669"/>
    <property type="project" value="UniProtKB-KW"/>
</dbReference>
<dbReference type="InterPro" id="IPR051073">
    <property type="entry name" value="ZNRF3_Arkadia_E3_ligases"/>
</dbReference>
<evidence type="ECO:0000256" key="6">
    <source>
        <dbReference type="ARBA" id="ARBA00022475"/>
    </source>
</evidence>
<accession>A0AA88XGC5</accession>
<evidence type="ECO:0000256" key="12">
    <source>
        <dbReference type="ARBA" id="ARBA00022786"/>
    </source>
</evidence>
<dbReference type="SMART" id="SM00184">
    <property type="entry name" value="RING"/>
    <property type="match status" value="1"/>
</dbReference>
<evidence type="ECO:0000313" key="22">
    <source>
        <dbReference type="Proteomes" id="UP001186944"/>
    </source>
</evidence>
<keyword evidence="7" id="KW-0808">Transferase</keyword>
<dbReference type="Gene3D" id="3.30.40.10">
    <property type="entry name" value="Zinc/RING finger domain, C3HC4 (zinc finger)"/>
    <property type="match status" value="1"/>
</dbReference>
<keyword evidence="10 19" id="KW-0732">Signal</keyword>
<feature type="domain" description="RING-type" evidence="20">
    <location>
        <begin position="262"/>
        <end position="302"/>
    </location>
</feature>
<protein>
    <recommendedName>
        <fullName evidence="5">RING-type E3 ubiquitin transferase</fullName>
        <ecNumber evidence="5">2.3.2.27</ecNumber>
    </recommendedName>
</protein>
<evidence type="ECO:0000256" key="3">
    <source>
        <dbReference type="ARBA" id="ARBA00004906"/>
    </source>
</evidence>
<keyword evidence="8" id="KW-0879">Wnt signaling pathway</keyword>